<evidence type="ECO:0000259" key="5">
    <source>
        <dbReference type="Pfam" id="PF02055"/>
    </source>
</evidence>
<dbReference type="Gene3D" id="3.20.20.80">
    <property type="entry name" value="Glycosidases"/>
    <property type="match status" value="1"/>
</dbReference>
<dbReference type="EMBL" id="WEZQ01000005">
    <property type="protein sequence ID" value="MYV16713.1"/>
    <property type="molecule type" value="Genomic_DNA"/>
</dbReference>
<comment type="similarity">
    <text evidence="1 4">Belongs to the glycosyl hydrolase 30 family.</text>
</comment>
<keyword evidence="3 4" id="KW-0378">Hydrolase</keyword>
<evidence type="ECO:0000256" key="1">
    <source>
        <dbReference type="ARBA" id="ARBA00005382"/>
    </source>
</evidence>
<dbReference type="InterPro" id="IPR033452">
    <property type="entry name" value="GH30_C"/>
</dbReference>
<proteinExistence type="inferred from homology"/>
<protein>
    <submittedName>
        <fullName evidence="7">Uncharacterized protein</fullName>
    </submittedName>
</protein>
<dbReference type="InterPro" id="IPR033453">
    <property type="entry name" value="Glyco_hydro_30_TIM-barrel"/>
</dbReference>
<dbReference type="InterPro" id="IPR001139">
    <property type="entry name" value="Glyco_hydro_30"/>
</dbReference>
<dbReference type="AlphaFoldDB" id="A0A6N9I2Y2"/>
<sequence length="557" mass="62239">MAKRKLGSSIKLVVIAMLTVGATNVISSTWPALAMSVSKADPRYQTTMTTTNQAGQHDQRHLVMGKHIDHVSNSTGFVQVFPNRRRQTFTGVGGALTDSAASVIQKSRPQTRRQILTAYFGAQGARYTNLRLTIGSTDFSTFGYTYAKQATPATFSLKPDDVHVSPVLQQILKQAPNVQIMAAPWAPPKWMKVSHRRDGQNFLVNNALKRAAMSAYADYLVKYVDAQQRRGVAIKTLSLQNELQASSPWEAMTWTPDAAATFITHYLGPKLKARHPQTKIMVWDYVKSDATQPIMMGFNQWTQEFYAHRGVHQYVDSVGVHWYAASLNAQMSLGNLSGQPAWDDNFNNLDLFHRQQPQQQIIATEAAQEKGVWLNQWTPAARYGYDIINDFEHHVQGYLDWNLVLNGQGGPTHAAVNPCGAAINVLHAGTPKEQLVINPAYYVLKRVSRDVQPGTVSVASTTNRQLDHTAILQHDGSTRLLVENRSSQVQTVQAVIGHRAYKVRLTPHSFNSLQLPKQTAKNLKTPPITHTPTSLKRLSRFDNHWVTPIYRFLGLQD</sequence>
<keyword evidence="2" id="KW-0732">Signal</keyword>
<dbReference type="Proteomes" id="UP000449209">
    <property type="component" value="Unassembled WGS sequence"/>
</dbReference>
<comment type="caution">
    <text evidence="7">The sequence shown here is derived from an EMBL/GenBank/DDBJ whole genome shotgun (WGS) entry which is preliminary data.</text>
</comment>
<dbReference type="GO" id="GO:0016020">
    <property type="term" value="C:membrane"/>
    <property type="evidence" value="ECO:0007669"/>
    <property type="project" value="GOC"/>
</dbReference>
<name>A0A6N9I2Y2_9LACO</name>
<dbReference type="SUPFAM" id="SSF51445">
    <property type="entry name" value="(Trans)glycosidases"/>
    <property type="match status" value="1"/>
</dbReference>
<organism evidence="7 8">
    <name type="scientific">Furfurilactobacillus milii</name>
    <dbReference type="NCBI Taxonomy" id="2888272"/>
    <lineage>
        <taxon>Bacteria</taxon>
        <taxon>Bacillati</taxon>
        <taxon>Bacillota</taxon>
        <taxon>Bacilli</taxon>
        <taxon>Lactobacillales</taxon>
        <taxon>Lactobacillaceae</taxon>
        <taxon>Furfurilactobacillus</taxon>
    </lineage>
</organism>
<dbReference type="GO" id="GO:0006680">
    <property type="term" value="P:glucosylceramide catabolic process"/>
    <property type="evidence" value="ECO:0007669"/>
    <property type="project" value="TreeGrafter"/>
</dbReference>
<evidence type="ECO:0000256" key="2">
    <source>
        <dbReference type="ARBA" id="ARBA00022729"/>
    </source>
</evidence>
<dbReference type="PANTHER" id="PTHR11069">
    <property type="entry name" value="GLUCOSYLCERAMIDASE"/>
    <property type="match status" value="1"/>
</dbReference>
<evidence type="ECO:0000313" key="7">
    <source>
        <dbReference type="EMBL" id="MYV16713.1"/>
    </source>
</evidence>
<accession>A0A6N9I2Y2</accession>
<gene>
    <name evidence="7" type="ORF">GB993_04190</name>
</gene>
<feature type="domain" description="Glycosyl hydrolase family 30 beta sandwich" evidence="6">
    <location>
        <begin position="456"/>
        <end position="512"/>
    </location>
</feature>
<dbReference type="InterPro" id="IPR017853">
    <property type="entry name" value="GH"/>
</dbReference>
<evidence type="ECO:0000256" key="4">
    <source>
        <dbReference type="RuleBase" id="RU361188"/>
    </source>
</evidence>
<keyword evidence="4" id="KW-0326">Glycosidase</keyword>
<dbReference type="Pfam" id="PF17189">
    <property type="entry name" value="Glyco_hydro_30C"/>
    <property type="match status" value="1"/>
</dbReference>
<evidence type="ECO:0000256" key="3">
    <source>
        <dbReference type="ARBA" id="ARBA00022801"/>
    </source>
</evidence>
<dbReference type="OrthoDB" id="9806701at2"/>
<dbReference type="PANTHER" id="PTHR11069:SF23">
    <property type="entry name" value="LYSOSOMAL ACID GLUCOSYLCERAMIDASE"/>
    <property type="match status" value="1"/>
</dbReference>
<dbReference type="Pfam" id="PF02055">
    <property type="entry name" value="Glyco_hydro_30"/>
    <property type="match status" value="1"/>
</dbReference>
<reference evidence="7 8" key="1">
    <citation type="journal article" date="2019" name="Appl. Environ. Microbiol.">
        <title>Genetic determinants of hydroxycinnamic acid metabolism in heterofermentative lactobacilli.</title>
        <authorList>
            <person name="Gaur G."/>
            <person name="Oh J.H."/>
            <person name="Filannino P."/>
            <person name="Gobbetti M."/>
            <person name="van Pijkeren J.P."/>
            <person name="Ganzle M.G."/>
        </authorList>
    </citation>
    <scope>NUCLEOTIDE SEQUENCE [LARGE SCALE GENOMIC DNA]</scope>
    <source>
        <strain evidence="7 8">C5</strain>
    </source>
</reference>
<dbReference type="PRINTS" id="PR00843">
    <property type="entry name" value="GLHYDRLASE30"/>
</dbReference>
<evidence type="ECO:0000313" key="8">
    <source>
        <dbReference type="Proteomes" id="UP000449209"/>
    </source>
</evidence>
<evidence type="ECO:0000259" key="6">
    <source>
        <dbReference type="Pfam" id="PF17189"/>
    </source>
</evidence>
<dbReference type="RefSeq" id="WP_161003218.1">
    <property type="nucleotide sequence ID" value="NZ_WEZQ01000005.1"/>
</dbReference>
<feature type="domain" description="Glycosyl hydrolase family 30 TIM-barrel" evidence="5">
    <location>
        <begin position="90"/>
        <end position="447"/>
    </location>
</feature>
<dbReference type="GO" id="GO:0004348">
    <property type="term" value="F:glucosylceramidase activity"/>
    <property type="evidence" value="ECO:0007669"/>
    <property type="project" value="InterPro"/>
</dbReference>